<reference evidence="1 2" key="1">
    <citation type="submission" date="2020-08" db="EMBL/GenBank/DDBJ databases">
        <title>Emergence of ISAba1-mediated novel tet(X) in Acinetobacter variabilis from a chicken farm.</title>
        <authorList>
            <person name="Peng K."/>
            <person name="Li R."/>
        </authorList>
    </citation>
    <scope>NUCLEOTIDE SEQUENCE [LARGE SCALE GENOMIC DNA]</scope>
    <source>
        <strain evidence="1 2">XM9F202-2</strain>
    </source>
</reference>
<name>A0A7T7WJG0_9GAMM</name>
<accession>A0A7T7WJG0</accession>
<gene>
    <name evidence="1" type="ORF">IAQ69_03560</name>
</gene>
<dbReference type="RefSeq" id="WP_200229908.1">
    <property type="nucleotide sequence ID" value="NZ_CP060811.1"/>
</dbReference>
<dbReference type="Gene3D" id="2.40.160.20">
    <property type="match status" value="1"/>
</dbReference>
<dbReference type="InterPro" id="IPR005618">
    <property type="entry name" value="OMPW"/>
</dbReference>
<dbReference type="GO" id="GO:0055085">
    <property type="term" value="P:transmembrane transport"/>
    <property type="evidence" value="ECO:0007669"/>
    <property type="project" value="TreeGrafter"/>
</dbReference>
<dbReference type="PANTHER" id="PTHR36920:SF1">
    <property type="entry name" value="OUTER MEMBRANE PROTEIN W"/>
    <property type="match status" value="1"/>
</dbReference>
<dbReference type="EMBL" id="CP060811">
    <property type="protein sequence ID" value="QQN88772.1"/>
    <property type="molecule type" value="Genomic_DNA"/>
</dbReference>
<protein>
    <submittedName>
        <fullName evidence="1">OmpW family protein</fullName>
    </submittedName>
</protein>
<proteinExistence type="predicted"/>
<evidence type="ECO:0000313" key="1">
    <source>
        <dbReference type="EMBL" id="QQN88772.1"/>
    </source>
</evidence>
<dbReference type="Proteomes" id="UP000596079">
    <property type="component" value="Chromosome"/>
</dbReference>
<dbReference type="SUPFAM" id="SSF56925">
    <property type="entry name" value="OMPA-like"/>
    <property type="match status" value="1"/>
</dbReference>
<evidence type="ECO:0000313" key="2">
    <source>
        <dbReference type="Proteomes" id="UP000596079"/>
    </source>
</evidence>
<sequence>MKTSNSLGKGIVVAALIATTQMSYAEFKRFSVSTGWLHIKSQGNANPMRIKTGVEEGRSARVGDITGDTIRSNIDYNKTDLTPAEQGLIGTITRPFLNYPSMFDWMRDGFYNEFGDDPEKLRDALTSLTGTAEISGLSNWNSNAGIEVEDIDTLGLMLDYYVNENVSLQMIGGIPPKVDLKGKGQVYAPFSAVGHPIAPNQNLYLKNDILITDLDKYDTAASARAWTPALEAIYHFGKPGVNKFRPYIGAGVMFAHYTDIKLNGGVKNDLIAAGHMIQNIYDGEAGAALEGRVSSGDIQVKTTADDAIAPIVSLGFNYDLNSSWYATASVSYAKLNNKTDITVTNKNTGEKLIQASTKIDVDPLISYVGVGYRF</sequence>
<dbReference type="GO" id="GO:0019867">
    <property type="term" value="C:outer membrane"/>
    <property type="evidence" value="ECO:0007669"/>
    <property type="project" value="InterPro"/>
</dbReference>
<dbReference type="AlphaFoldDB" id="A0A7T7WJG0"/>
<dbReference type="PANTHER" id="PTHR36920">
    <property type="match status" value="1"/>
</dbReference>
<dbReference type="Pfam" id="PF03922">
    <property type="entry name" value="OmpW"/>
    <property type="match status" value="1"/>
</dbReference>
<dbReference type="InterPro" id="IPR011250">
    <property type="entry name" value="OMP/PagP_B-barrel"/>
</dbReference>
<organism evidence="1 2">
    <name type="scientific">Acinetobacter variabilis</name>
    <dbReference type="NCBI Taxonomy" id="70346"/>
    <lineage>
        <taxon>Bacteria</taxon>
        <taxon>Pseudomonadati</taxon>
        <taxon>Pseudomonadota</taxon>
        <taxon>Gammaproteobacteria</taxon>
        <taxon>Moraxellales</taxon>
        <taxon>Moraxellaceae</taxon>
        <taxon>Acinetobacter</taxon>
    </lineage>
</organism>